<proteinExistence type="predicted"/>
<dbReference type="EMBL" id="CP026243">
    <property type="protein sequence ID" value="AWO97010.1"/>
    <property type="molecule type" value="Genomic_DNA"/>
</dbReference>
<dbReference type="Proteomes" id="UP000246464">
    <property type="component" value="Chromosome 1"/>
</dbReference>
<gene>
    <name evidence="2" type="ORF">SMAX5B_009553</name>
</gene>
<reference evidence="2 3" key="1">
    <citation type="submission" date="2017-12" db="EMBL/GenBank/DDBJ databases">
        <title>Integrating genomic resources of turbot (Scophthalmus maximus) in depth evaluation of genetic and physical mapping variation across individuals.</title>
        <authorList>
            <person name="Martinez P."/>
        </authorList>
    </citation>
    <scope>NUCLEOTIDE SEQUENCE [LARGE SCALE GENOMIC DNA]</scope>
</reference>
<evidence type="ECO:0000313" key="2">
    <source>
        <dbReference type="EMBL" id="AWO97010.1"/>
    </source>
</evidence>
<name>A0A2U9AZE5_SCOMX</name>
<sequence length="78" mass="8734">MNPGIVPENPPVGRETQVPLMPRPPVRKRRNGEEENVSPRRRVSRLVIIGPAHGYKPAEPRNNCTAVICFKSICVYST</sequence>
<keyword evidence="3" id="KW-1185">Reference proteome</keyword>
<accession>A0A2U9AZE5</accession>
<organism evidence="2 3">
    <name type="scientific">Scophthalmus maximus</name>
    <name type="common">Turbot</name>
    <name type="synonym">Psetta maxima</name>
    <dbReference type="NCBI Taxonomy" id="52904"/>
    <lineage>
        <taxon>Eukaryota</taxon>
        <taxon>Metazoa</taxon>
        <taxon>Chordata</taxon>
        <taxon>Craniata</taxon>
        <taxon>Vertebrata</taxon>
        <taxon>Euteleostomi</taxon>
        <taxon>Actinopterygii</taxon>
        <taxon>Neopterygii</taxon>
        <taxon>Teleostei</taxon>
        <taxon>Neoteleostei</taxon>
        <taxon>Acanthomorphata</taxon>
        <taxon>Carangaria</taxon>
        <taxon>Pleuronectiformes</taxon>
        <taxon>Pleuronectoidei</taxon>
        <taxon>Scophthalmidae</taxon>
        <taxon>Scophthalmus</taxon>
    </lineage>
</organism>
<evidence type="ECO:0000313" key="3">
    <source>
        <dbReference type="Proteomes" id="UP000246464"/>
    </source>
</evidence>
<dbReference type="AlphaFoldDB" id="A0A2U9AZE5"/>
<evidence type="ECO:0000256" key="1">
    <source>
        <dbReference type="SAM" id="MobiDB-lite"/>
    </source>
</evidence>
<protein>
    <submittedName>
        <fullName evidence="2">Uncharacterized protein</fullName>
    </submittedName>
</protein>
<feature type="region of interest" description="Disordered" evidence="1">
    <location>
        <begin position="1"/>
        <end position="40"/>
    </location>
</feature>